<dbReference type="EMBL" id="JAPQFC010000195">
    <property type="protein sequence ID" value="MCY6524785.1"/>
    <property type="molecule type" value="Genomic_DNA"/>
</dbReference>
<protein>
    <submittedName>
        <fullName evidence="1">Uncharacterized protein</fullName>
    </submittedName>
</protein>
<dbReference type="Proteomes" id="UP001077788">
    <property type="component" value="Unassembled WGS sequence"/>
</dbReference>
<evidence type="ECO:0000313" key="2">
    <source>
        <dbReference type="Proteomes" id="UP001077788"/>
    </source>
</evidence>
<dbReference type="AlphaFoldDB" id="A0A9Q4DJT2"/>
<accession>A0A9Q4DJT2</accession>
<feature type="non-terminal residue" evidence="1">
    <location>
        <position position="1"/>
    </location>
</feature>
<gene>
    <name evidence="1" type="ORF">OYG11_11290</name>
</gene>
<evidence type="ECO:0000313" key="1">
    <source>
        <dbReference type="EMBL" id="MCY6524785.1"/>
    </source>
</evidence>
<proteinExistence type="predicted"/>
<sequence>TQGAVLGDCNFGAANDHQIEKYHLGWKVDIQTFPTSLLLPHLDAGKCLKSWLKGALRVENWGATHQGNLPDFHL</sequence>
<name>A0A9Q4DJT2_ACTPL</name>
<comment type="caution">
    <text evidence="1">The sequence shown here is derived from an EMBL/GenBank/DDBJ whole genome shotgun (WGS) entry which is preliminary data.</text>
</comment>
<reference evidence="1" key="2">
    <citation type="submission" date="2022-12" db="EMBL/GenBank/DDBJ databases">
        <authorList>
            <person name="Kardos G."/>
            <person name="Sarkozi R."/>
            <person name="Laczko L."/>
            <person name="Marton S."/>
            <person name="Makrai L."/>
            <person name="Banyai K."/>
            <person name="Fodor L."/>
        </authorList>
    </citation>
    <scope>NUCLEOTIDE SEQUENCE</scope>
    <source>
        <strain evidence="1">84/14</strain>
    </source>
</reference>
<organism evidence="1 2">
    <name type="scientific">Actinobacillus pleuropneumoniae</name>
    <name type="common">Haemophilus pleuropneumoniae</name>
    <dbReference type="NCBI Taxonomy" id="715"/>
    <lineage>
        <taxon>Bacteria</taxon>
        <taxon>Pseudomonadati</taxon>
        <taxon>Pseudomonadota</taxon>
        <taxon>Gammaproteobacteria</taxon>
        <taxon>Pasteurellales</taxon>
        <taxon>Pasteurellaceae</taxon>
        <taxon>Actinobacillus</taxon>
    </lineage>
</organism>
<dbReference type="RefSeq" id="WP_267991866.1">
    <property type="nucleotide sequence ID" value="NZ_JAPQFC010000195.1"/>
</dbReference>
<reference evidence="1" key="1">
    <citation type="journal article" date="2021" name="Vet Sci">
        <title>O-Serogroups and Pathovirotypes of Escherichia coli Isolated from Post-Weaning Piglets Showing Diarrhoea and/or Oedema in South Korea.</title>
        <authorList>
            <person name="Byun J.W."/>
            <person name="Moon B.Y."/>
            <person name="Do K.H."/>
            <person name="Lee K."/>
            <person name="Lee H.Y."/>
            <person name="Kim W.I."/>
            <person name="So B."/>
            <person name="Lee W.K."/>
        </authorList>
    </citation>
    <scope>NUCLEOTIDE SEQUENCE</scope>
    <source>
        <strain evidence="1">84/14</strain>
    </source>
</reference>